<comment type="subunit">
    <text evidence="9">Component of several multiprotein Golgi SNARE complexes.</text>
</comment>
<protein>
    <recommendedName>
        <fullName evidence="9">Golgi SNAP receptor complex member 1</fullName>
    </recommendedName>
</protein>
<dbReference type="OrthoDB" id="422156at2759"/>
<feature type="transmembrane region" description="Helical" evidence="10">
    <location>
        <begin position="198"/>
        <end position="216"/>
    </location>
</feature>
<keyword evidence="12" id="KW-1185">Reference proteome</keyword>
<dbReference type="PIRSF" id="PIRSF027109">
    <property type="entry name" value="Golgi_SNARE"/>
    <property type="match status" value="1"/>
</dbReference>
<evidence type="ECO:0000256" key="5">
    <source>
        <dbReference type="ARBA" id="ARBA00022927"/>
    </source>
</evidence>
<keyword evidence="4 10" id="KW-0812">Transmembrane</keyword>
<dbReference type="EMBL" id="CAACVR010000005">
    <property type="protein sequence ID" value="VEU20585.1"/>
    <property type="molecule type" value="Genomic_DNA"/>
</dbReference>
<dbReference type="GO" id="GO:0048219">
    <property type="term" value="P:inter-Golgi cisterna vesicle-mediated transport"/>
    <property type="evidence" value="ECO:0007669"/>
    <property type="project" value="TreeGrafter"/>
</dbReference>
<dbReference type="GO" id="GO:0005797">
    <property type="term" value="C:Golgi medial cisterna"/>
    <property type="evidence" value="ECO:0007669"/>
    <property type="project" value="TreeGrafter"/>
</dbReference>
<evidence type="ECO:0000256" key="2">
    <source>
        <dbReference type="ARBA" id="ARBA00008473"/>
    </source>
</evidence>
<dbReference type="PANTHER" id="PTHR21094">
    <property type="entry name" value="GOS-28 SNARE- RELATED"/>
    <property type="match status" value="1"/>
</dbReference>
<evidence type="ECO:0000256" key="6">
    <source>
        <dbReference type="ARBA" id="ARBA00022989"/>
    </source>
</evidence>
<keyword evidence="8 9" id="KW-0472">Membrane</keyword>
<dbReference type="PANTHER" id="PTHR21094:SF2">
    <property type="entry name" value="GOLGI SNAP RECEPTOR COMPLEX MEMBER 1"/>
    <property type="match status" value="1"/>
</dbReference>
<dbReference type="InterPro" id="IPR023601">
    <property type="entry name" value="Golgi_SNAP_su1"/>
</dbReference>
<dbReference type="FunCoup" id="A0A448YI10">
    <property type="interactions" value="868"/>
</dbReference>
<evidence type="ECO:0000313" key="11">
    <source>
        <dbReference type="EMBL" id="VEU20585.1"/>
    </source>
</evidence>
<comment type="function">
    <text evidence="9">Involved in transport from the ER to the Golgi apparatus as well as in intra-Golgi transport. It belongs to a super-family of proteins called t-SNAREs or soluble NSF (N-ethylmaleimide-sensitive factor) attachment protein receptor.</text>
</comment>
<keyword evidence="5 9" id="KW-0653">Protein transport</keyword>
<dbReference type="Proteomes" id="UP000290900">
    <property type="component" value="Unassembled WGS sequence"/>
</dbReference>
<evidence type="ECO:0000256" key="10">
    <source>
        <dbReference type="SAM" id="Phobius"/>
    </source>
</evidence>
<evidence type="ECO:0000256" key="4">
    <source>
        <dbReference type="ARBA" id="ARBA00022692"/>
    </source>
</evidence>
<accession>A0A448YI10</accession>
<sequence length="217" mass="24691">MSFNQIRNQLLSLQNQLSGKLSHYSSFATAPGSRPSPDEETTSKDIEDLIARISDSIESLGRIVHSDESISTSKMQQWSRHKESLNQFRMDYHRIQSTIQEERNRLNLISNVRTEIQDRNNDRGPEDAEGYLMDERMRINRQHGVIDTLIGQVMETRDQILGQRGTLNDVGSRLQQSLGTIPGINALMGKIGSRRRRNTLIIATVIVVCIVALWFLS</sequence>
<evidence type="ECO:0000256" key="9">
    <source>
        <dbReference type="PIRNR" id="PIRNR027109"/>
    </source>
</evidence>
<dbReference type="GO" id="GO:0000139">
    <property type="term" value="C:Golgi membrane"/>
    <property type="evidence" value="ECO:0007669"/>
    <property type="project" value="UniProtKB-SubCell"/>
</dbReference>
<evidence type="ECO:0000256" key="3">
    <source>
        <dbReference type="ARBA" id="ARBA00022448"/>
    </source>
</evidence>
<name>A0A448YI10_BRENA</name>
<organism evidence="11 12">
    <name type="scientific">Brettanomyces naardenensis</name>
    <name type="common">Yeast</name>
    <dbReference type="NCBI Taxonomy" id="13370"/>
    <lineage>
        <taxon>Eukaryota</taxon>
        <taxon>Fungi</taxon>
        <taxon>Dikarya</taxon>
        <taxon>Ascomycota</taxon>
        <taxon>Saccharomycotina</taxon>
        <taxon>Pichiomycetes</taxon>
        <taxon>Pichiales</taxon>
        <taxon>Pichiaceae</taxon>
        <taxon>Brettanomyces</taxon>
    </lineage>
</organism>
<keyword evidence="6 10" id="KW-1133">Transmembrane helix</keyword>
<dbReference type="GO" id="GO:0015031">
    <property type="term" value="P:protein transport"/>
    <property type="evidence" value="ECO:0007669"/>
    <property type="project" value="UniProtKB-KW"/>
</dbReference>
<dbReference type="Pfam" id="PF12352">
    <property type="entry name" value="V-SNARE_C"/>
    <property type="match status" value="1"/>
</dbReference>
<evidence type="ECO:0000313" key="12">
    <source>
        <dbReference type="Proteomes" id="UP000290900"/>
    </source>
</evidence>
<dbReference type="GO" id="GO:0005801">
    <property type="term" value="C:cis-Golgi network"/>
    <property type="evidence" value="ECO:0007669"/>
    <property type="project" value="InterPro"/>
</dbReference>
<dbReference type="GO" id="GO:0005484">
    <property type="term" value="F:SNAP receptor activity"/>
    <property type="evidence" value="ECO:0007669"/>
    <property type="project" value="TreeGrafter"/>
</dbReference>
<keyword evidence="3 9" id="KW-0813">Transport</keyword>
<dbReference type="GO" id="GO:0031201">
    <property type="term" value="C:SNARE complex"/>
    <property type="evidence" value="ECO:0007669"/>
    <property type="project" value="TreeGrafter"/>
</dbReference>
<evidence type="ECO:0000256" key="8">
    <source>
        <dbReference type="ARBA" id="ARBA00023136"/>
    </source>
</evidence>
<comment type="subcellular location">
    <subcellularLocation>
        <location evidence="1">Golgi apparatus membrane</location>
        <topology evidence="1">Single-pass type IV membrane protein</topology>
    </subcellularLocation>
</comment>
<evidence type="ECO:0000256" key="7">
    <source>
        <dbReference type="ARBA" id="ARBA00023034"/>
    </source>
</evidence>
<proteinExistence type="inferred from homology"/>
<gene>
    <name evidence="11" type="ORF">BRENAR_LOCUS1320</name>
</gene>
<comment type="similarity">
    <text evidence="2 9">Belongs to the GOSR1 family.</text>
</comment>
<keyword evidence="9" id="KW-0931">ER-Golgi transport</keyword>
<dbReference type="InParanoid" id="A0A448YI10"/>
<dbReference type="AlphaFoldDB" id="A0A448YI10"/>
<dbReference type="GO" id="GO:0006888">
    <property type="term" value="P:endoplasmic reticulum to Golgi vesicle-mediated transport"/>
    <property type="evidence" value="ECO:0007669"/>
    <property type="project" value="InterPro"/>
</dbReference>
<dbReference type="STRING" id="13370.A0A448YI10"/>
<evidence type="ECO:0000256" key="1">
    <source>
        <dbReference type="ARBA" id="ARBA00004409"/>
    </source>
</evidence>
<reference evidence="11 12" key="1">
    <citation type="submission" date="2018-12" db="EMBL/GenBank/DDBJ databases">
        <authorList>
            <person name="Tiukova I."/>
            <person name="Dainat J."/>
        </authorList>
    </citation>
    <scope>NUCLEOTIDE SEQUENCE [LARGE SCALE GENOMIC DNA]</scope>
</reference>
<dbReference type="GO" id="GO:0006906">
    <property type="term" value="P:vesicle fusion"/>
    <property type="evidence" value="ECO:0007669"/>
    <property type="project" value="TreeGrafter"/>
</dbReference>
<keyword evidence="7 9" id="KW-0333">Golgi apparatus</keyword>